<evidence type="ECO:0000313" key="2">
    <source>
        <dbReference type="EMBL" id="RCS46300.1"/>
    </source>
</evidence>
<organism evidence="2 3">
    <name type="scientific">Bremerella cremea</name>
    <dbReference type="NCBI Taxonomy" id="1031537"/>
    <lineage>
        <taxon>Bacteria</taxon>
        <taxon>Pseudomonadati</taxon>
        <taxon>Planctomycetota</taxon>
        <taxon>Planctomycetia</taxon>
        <taxon>Pirellulales</taxon>
        <taxon>Pirellulaceae</taxon>
        <taxon>Bremerella</taxon>
    </lineage>
</organism>
<accession>A0A368KP78</accession>
<reference evidence="2 3" key="1">
    <citation type="submission" date="2018-07" db="EMBL/GenBank/DDBJ databases">
        <title>Comparative genomes isolates from brazilian mangrove.</title>
        <authorList>
            <person name="De Araujo J.E."/>
            <person name="Taketani R.G."/>
            <person name="Silva M.C.P."/>
            <person name="Lourenco M.V."/>
            <person name="Oliveira V.M."/>
            <person name="Andreote F.D."/>
        </authorList>
    </citation>
    <scope>NUCLEOTIDE SEQUENCE [LARGE SCALE GENOMIC DNA]</scope>
    <source>
        <strain evidence="2 3">HEX PRIS-MGV</strain>
    </source>
</reference>
<dbReference type="EMBL" id="QPEX01000030">
    <property type="protein sequence ID" value="RCS46300.1"/>
    <property type="molecule type" value="Genomic_DNA"/>
</dbReference>
<protein>
    <submittedName>
        <fullName evidence="2">Uncharacterized protein</fullName>
    </submittedName>
</protein>
<feature type="region of interest" description="Disordered" evidence="1">
    <location>
        <begin position="65"/>
        <end position="84"/>
    </location>
</feature>
<proteinExistence type="predicted"/>
<evidence type="ECO:0000313" key="3">
    <source>
        <dbReference type="Proteomes" id="UP000253562"/>
    </source>
</evidence>
<dbReference type="OrthoDB" id="271784at2"/>
<dbReference type="AlphaFoldDB" id="A0A368KP78"/>
<sequence>MNELPSNVDHLTLDRLVDGELSPEEYRKVLSELDGSQDGWRRCAHAFLEAQALGHTLPLVMEPTRQSPHAELAPTAPARTKPSSSFRGLERLSALAASVAVAFGLGWYISTLGDGADGGGTGPAPIMITDNKPSNLPVASPQHEAKKPGFVYVSQWDGQNTTGIPIPVDPNRPYDPQQPWDDSWGMNAQDLQKLKDQGHPVETHNRLIPVSLDNGEQVVVPMQEVILHDKPELPFF</sequence>
<dbReference type="RefSeq" id="WP_114369570.1">
    <property type="nucleotide sequence ID" value="NZ_QPEX01000030.1"/>
</dbReference>
<dbReference type="Proteomes" id="UP000253562">
    <property type="component" value="Unassembled WGS sequence"/>
</dbReference>
<comment type="caution">
    <text evidence="2">The sequence shown here is derived from an EMBL/GenBank/DDBJ whole genome shotgun (WGS) entry which is preliminary data.</text>
</comment>
<evidence type="ECO:0000256" key="1">
    <source>
        <dbReference type="SAM" id="MobiDB-lite"/>
    </source>
</evidence>
<name>A0A368KP78_9BACT</name>
<gene>
    <name evidence="2" type="ORF">DTL42_15115</name>
</gene>